<gene>
    <name evidence="1" type="ORF">SLAV_21820</name>
</gene>
<dbReference type="RefSeq" id="WP_051841067.1">
    <property type="nucleotide sequence ID" value="NZ_CP024985.1"/>
</dbReference>
<dbReference type="SUPFAM" id="SSF89372">
    <property type="entry name" value="Fucose-specific lectin"/>
    <property type="match status" value="1"/>
</dbReference>
<dbReference type="EMBL" id="CP024985">
    <property type="protein sequence ID" value="ATZ26181.1"/>
    <property type="molecule type" value="Genomic_DNA"/>
</dbReference>
<dbReference type="Proteomes" id="UP000231791">
    <property type="component" value="Chromosome"/>
</dbReference>
<evidence type="ECO:0000313" key="2">
    <source>
        <dbReference type="Proteomes" id="UP000231791"/>
    </source>
</evidence>
<organism evidence="1 2">
    <name type="scientific">Streptomyces lavendulae subsp. lavendulae</name>
    <dbReference type="NCBI Taxonomy" id="58340"/>
    <lineage>
        <taxon>Bacteria</taxon>
        <taxon>Bacillati</taxon>
        <taxon>Actinomycetota</taxon>
        <taxon>Actinomycetes</taxon>
        <taxon>Kitasatosporales</taxon>
        <taxon>Streptomycetaceae</taxon>
        <taxon>Streptomyces</taxon>
    </lineage>
</organism>
<sequence length="137" mass="14641">MKKLKAVILAAAAVAGLTVAATPAQASTCEAGGGGLYICEYGVTKHALPGGEKEQFLVGTDNAMWTRFTTAGKWSSWVSLGGPVKSKISIQERPDPDHPYAITIYATGQWDKAWGRTRLAPGLEWTPFDCLKCPEAE</sequence>
<dbReference type="AlphaFoldDB" id="A0A2K8PHG2"/>
<protein>
    <submittedName>
        <fullName evidence="1">Uncharacterized protein</fullName>
    </submittedName>
</protein>
<proteinExistence type="predicted"/>
<evidence type="ECO:0000313" key="1">
    <source>
        <dbReference type="EMBL" id="ATZ26181.1"/>
    </source>
</evidence>
<accession>A0A2K8PHG2</accession>
<name>A0A2K8PHG2_STRLA</name>
<dbReference type="KEGG" id="slx:SLAV_21820"/>
<reference evidence="1 2" key="1">
    <citation type="submission" date="2017-11" db="EMBL/GenBank/DDBJ databases">
        <title>Complete genome sequence of Streptomyces lavendulae subsp. lavendulae CCM 3239 (formerly 'Streptomyces aureofaciens CCM 3239'), the producer of the angucycline-type antibiotic auricin.</title>
        <authorList>
            <person name="Busche T."/>
            <person name="Novakova R."/>
            <person name="Al'Dilaimi A."/>
            <person name="Homerova D."/>
            <person name="Feckova L."/>
            <person name="Rezuchova B."/>
            <person name="Mingyar E."/>
            <person name="Csolleiova D."/>
            <person name="Bekeova C."/>
            <person name="Winkler A."/>
            <person name="Sevcikova B."/>
            <person name="Kalinowski J."/>
            <person name="Kormanec J."/>
            <person name="Ruckert C."/>
        </authorList>
    </citation>
    <scope>NUCLEOTIDE SEQUENCE [LARGE SCALE GENOMIC DNA]</scope>
    <source>
        <strain evidence="1 2">CCM 3239</strain>
    </source>
</reference>
<keyword evidence="2" id="KW-1185">Reference proteome</keyword>
<dbReference type="OrthoDB" id="4246838at2"/>
<dbReference type="GeneID" id="49385393"/>